<dbReference type="EMBL" id="JACJJL010000011">
    <property type="protein sequence ID" value="MBM6661671.1"/>
    <property type="molecule type" value="Genomic_DNA"/>
</dbReference>
<feature type="signal peptide" evidence="2">
    <location>
        <begin position="1"/>
        <end position="22"/>
    </location>
</feature>
<gene>
    <name evidence="4" type="ORF">H6B30_07900</name>
</gene>
<keyword evidence="5" id="KW-1185">Reference proteome</keyword>
<dbReference type="RefSeq" id="WP_205109345.1">
    <property type="nucleotide sequence ID" value="NZ_JACJJL010000011.1"/>
</dbReference>
<reference evidence="4 5" key="1">
    <citation type="journal article" date="2021" name="Sci. Rep.">
        <title>The distribution of antibiotic resistance genes in chicken gut microbiota commensals.</title>
        <authorList>
            <person name="Juricova H."/>
            <person name="Matiasovicova J."/>
            <person name="Kubasova T."/>
            <person name="Cejkova D."/>
            <person name="Rychlik I."/>
        </authorList>
    </citation>
    <scope>NUCLEOTIDE SEQUENCE [LARGE SCALE GENOMIC DNA]</scope>
    <source>
        <strain evidence="4 5">An819</strain>
    </source>
</reference>
<feature type="chain" id="PRO_5037781897" description="Endonuclease YhcR N-terminal domain-containing protein" evidence="2">
    <location>
        <begin position="23"/>
        <end position="667"/>
    </location>
</feature>
<evidence type="ECO:0000256" key="2">
    <source>
        <dbReference type="SAM" id="SignalP"/>
    </source>
</evidence>
<keyword evidence="2" id="KW-0732">Signal</keyword>
<dbReference type="Pfam" id="PF19886">
    <property type="entry name" value="DUF6359"/>
    <property type="match status" value="1"/>
</dbReference>
<evidence type="ECO:0000256" key="1">
    <source>
        <dbReference type="SAM" id="MobiDB-lite"/>
    </source>
</evidence>
<proteinExistence type="predicted"/>
<dbReference type="InterPro" id="IPR045939">
    <property type="entry name" value="YhcR_N"/>
</dbReference>
<dbReference type="Proteomes" id="UP000764045">
    <property type="component" value="Unassembled WGS sequence"/>
</dbReference>
<name>A0A938WMT2_9BACT</name>
<dbReference type="AlphaFoldDB" id="A0A938WMT2"/>
<feature type="domain" description="Endonuclease YhcR N-terminal" evidence="3">
    <location>
        <begin position="225"/>
        <end position="334"/>
    </location>
</feature>
<organism evidence="4 5">
    <name type="scientific">Marseilla massiliensis</name>
    <dbReference type="NCBI Taxonomy" id="1841864"/>
    <lineage>
        <taxon>Bacteria</taxon>
        <taxon>Pseudomonadati</taxon>
        <taxon>Bacteroidota</taxon>
        <taxon>Bacteroidia</taxon>
        <taxon>Bacteroidales</taxon>
        <taxon>Prevotellaceae</taxon>
        <taxon>Marseilla</taxon>
    </lineage>
</organism>
<feature type="region of interest" description="Disordered" evidence="1">
    <location>
        <begin position="203"/>
        <end position="222"/>
    </location>
</feature>
<dbReference type="PROSITE" id="PS51257">
    <property type="entry name" value="PROKAR_LIPOPROTEIN"/>
    <property type="match status" value="1"/>
</dbReference>
<sequence length="667" mass="70852">MKKIFRTIMAVAIAALTFTACEDVPAPYENPNGQGTKDPVEGEYINETFASNFGEFTVHTVTGTPWVIDFGTAKASGYDNSSQVTTPSESYLVSPMINLSNSKGAHIEFEYILRYITNYGTADPSKIVSVLITDAYTGDPTTTNWENITGTLTEGRDWSTFSDYSCNIGESYIGKPDVRVALYYKCGDDSPTWEVKNLKVLEGTAGENPDTPQQGEGDGTEASPYNVTAAIAKGAASGVFVKGYIVGYVSGVSYDQGAVFSADTCTVMTNLLIAASATETAAAKCMPVQLPAGEVREALNLVQNKANLGQEVTLYGNIENYFRVPGVKTVTYAKIGDKEVGTKPSQGGEGEYLNESFSSSFGKFNVSTVKGTPWIIDFGTAKASGYDNASKVTTPSESYLVSPAIDLTSAKAVSVEFDYILRYVTNNGEPVGGVNNKVLITDNYTGNPATTEWTDITGTLTEGRDWTTFSKYSAAVPAKFIGKSGVVIALYYSCDSSSGTWEVKNLVVAEGEPGGGDNPGGGEVSGDTFVADLSTFGYENGVDVENVNLSDGTVLTFAQEGGNNHPKYYNGTKGVRMYALNSLTVKASGKTIVGIKLQCDSYNGTDYVGNPQLYAEAGSTKVKPNVSGTTVTFSGLSGNSVKIVNDWTGNTGGTQLRVKVVEITYAE</sequence>
<comment type="caution">
    <text evidence="4">The sequence shown here is derived from an EMBL/GenBank/DDBJ whole genome shotgun (WGS) entry which is preliminary data.</text>
</comment>
<evidence type="ECO:0000313" key="4">
    <source>
        <dbReference type="EMBL" id="MBM6661671.1"/>
    </source>
</evidence>
<evidence type="ECO:0000313" key="5">
    <source>
        <dbReference type="Proteomes" id="UP000764045"/>
    </source>
</evidence>
<accession>A0A938WMT2</accession>
<evidence type="ECO:0000259" key="3">
    <source>
        <dbReference type="Pfam" id="PF19886"/>
    </source>
</evidence>
<protein>
    <recommendedName>
        <fullName evidence="3">Endonuclease YhcR N-terminal domain-containing protein</fullName>
    </recommendedName>
</protein>